<dbReference type="Pfam" id="PF13518">
    <property type="entry name" value="HTH_28"/>
    <property type="match status" value="2"/>
</dbReference>
<evidence type="ECO:0000259" key="2">
    <source>
        <dbReference type="Pfam" id="PF13518"/>
    </source>
</evidence>
<protein>
    <submittedName>
        <fullName evidence="3">Transposase and inactivated derivatives</fullName>
    </submittedName>
</protein>
<dbReference type="AlphaFoldDB" id="A0A380AJ90"/>
<dbReference type="SUPFAM" id="SSF48295">
    <property type="entry name" value="TrpR-like"/>
    <property type="match status" value="1"/>
</dbReference>
<dbReference type="EMBL" id="UGYN01000002">
    <property type="protein sequence ID" value="SUI81914.1"/>
    <property type="molecule type" value="Genomic_DNA"/>
</dbReference>
<organism evidence="3 4">
    <name type="scientific">Serratia quinivorans</name>
    <dbReference type="NCBI Taxonomy" id="137545"/>
    <lineage>
        <taxon>Bacteria</taxon>
        <taxon>Pseudomonadati</taxon>
        <taxon>Pseudomonadota</taxon>
        <taxon>Gammaproteobacteria</taxon>
        <taxon>Enterobacterales</taxon>
        <taxon>Yersiniaceae</taxon>
        <taxon>Serratia</taxon>
    </lineage>
</organism>
<gene>
    <name evidence="3" type="ORF">NCTC11544_04297</name>
</gene>
<dbReference type="InterPro" id="IPR009057">
    <property type="entry name" value="Homeodomain-like_sf"/>
</dbReference>
<feature type="domain" description="Insertion element IS150 protein InsJ-like helix-turn-helix" evidence="2">
    <location>
        <begin position="66"/>
        <end position="117"/>
    </location>
</feature>
<sequence>MAKPKYSLETRLAVVSHYLSGKDGPQRTAARFGVERTSVRRWVRAWQLHGIDGITWKNDRHSPEFRLVVARTTLSEELSMREAAARFNISNETVVRHWVNVYKDTGEKGLLSIKPGRSMDMTSPQKKSPLTDAALEKLSPEELRAELRYLRAENAYLKKLKTLVQDERNGRKPE</sequence>
<dbReference type="PANTHER" id="PTHR33795">
    <property type="entry name" value="INSERTION ELEMENT IS150 PROTEIN INSJ"/>
    <property type="match status" value="1"/>
</dbReference>
<accession>A0A380AJ90</accession>
<evidence type="ECO:0000313" key="3">
    <source>
        <dbReference type="EMBL" id="SUI81914.1"/>
    </source>
</evidence>
<dbReference type="InterPro" id="IPR036388">
    <property type="entry name" value="WH-like_DNA-bd_sf"/>
</dbReference>
<dbReference type="InterPro" id="IPR055247">
    <property type="entry name" value="InsJ-like_HTH"/>
</dbReference>
<reference evidence="3 4" key="1">
    <citation type="submission" date="2018-06" db="EMBL/GenBank/DDBJ databases">
        <authorList>
            <consortium name="Pathogen Informatics"/>
            <person name="Doyle S."/>
        </authorList>
    </citation>
    <scope>NUCLEOTIDE SEQUENCE [LARGE SCALE GENOMIC DNA]</scope>
    <source>
        <strain evidence="3 4">NCTC11544</strain>
    </source>
</reference>
<dbReference type="SUPFAM" id="SSF46689">
    <property type="entry name" value="Homeodomain-like"/>
    <property type="match status" value="1"/>
</dbReference>
<dbReference type="GO" id="GO:0043565">
    <property type="term" value="F:sequence-specific DNA binding"/>
    <property type="evidence" value="ECO:0007669"/>
    <property type="project" value="InterPro"/>
</dbReference>
<feature type="domain" description="Insertion element IS150 protein InsJ-like helix-turn-helix" evidence="2">
    <location>
        <begin position="11"/>
        <end position="54"/>
    </location>
</feature>
<dbReference type="InterPro" id="IPR010921">
    <property type="entry name" value="Trp_repressor/repl_initiator"/>
</dbReference>
<proteinExistence type="inferred from homology"/>
<dbReference type="InterPro" id="IPR052057">
    <property type="entry name" value="IS150/IS1296_orfA-like"/>
</dbReference>
<dbReference type="Proteomes" id="UP000255529">
    <property type="component" value="Unassembled WGS sequence"/>
</dbReference>
<evidence type="ECO:0000313" key="4">
    <source>
        <dbReference type="Proteomes" id="UP000255529"/>
    </source>
</evidence>
<name>A0A380AJ90_9GAMM</name>
<dbReference type="Gene3D" id="1.10.10.10">
    <property type="entry name" value="Winged helix-like DNA-binding domain superfamily/Winged helix DNA-binding domain"/>
    <property type="match status" value="2"/>
</dbReference>
<dbReference type="PANTHER" id="PTHR33795:SF1">
    <property type="entry name" value="INSERTION ELEMENT IS150 PROTEIN INSJ"/>
    <property type="match status" value="1"/>
</dbReference>
<evidence type="ECO:0000256" key="1">
    <source>
        <dbReference type="ARBA" id="ARBA00038232"/>
    </source>
</evidence>
<comment type="similarity">
    <text evidence="1">Belongs to the IS150/IS1296 orfA family.</text>
</comment>